<dbReference type="Gramene" id="TraesPARA_EIv1.0_0178820.1">
    <property type="protein sequence ID" value="TraesPARA_EIv1.0_0178820.1.CDS"/>
    <property type="gene ID" value="TraesPARA_EIv1.0_0178820"/>
</dbReference>
<dbReference type="Gramene" id="TraesLDM1B03G00324900.1">
    <property type="protein sequence ID" value="TraesLDM1B03G00324900.1"/>
    <property type="gene ID" value="TraesLDM1B03G00324900"/>
</dbReference>
<evidence type="ECO:0000256" key="7">
    <source>
        <dbReference type="ARBA" id="ARBA00022737"/>
    </source>
</evidence>
<dbReference type="Gramene" id="TraesNOR1B03G00328850.1">
    <property type="protein sequence ID" value="TraesNOR1B03G00328850.1"/>
    <property type="gene ID" value="TraesNOR1B03G00328850"/>
</dbReference>
<evidence type="ECO:0000256" key="9">
    <source>
        <dbReference type="ARBA" id="ARBA00022777"/>
    </source>
</evidence>
<keyword evidence="9" id="KW-0418">Kinase</keyword>
<feature type="transmembrane region" description="Helical" evidence="16">
    <location>
        <begin position="284"/>
        <end position="307"/>
    </location>
</feature>
<dbReference type="InterPro" id="IPR011009">
    <property type="entry name" value="Kinase-like_dom_sf"/>
</dbReference>
<evidence type="ECO:0000256" key="2">
    <source>
        <dbReference type="ARBA" id="ARBA00022527"/>
    </source>
</evidence>
<protein>
    <submittedName>
        <fullName evidence="20">Uncharacterized protein</fullName>
    </submittedName>
</protein>
<dbReference type="Gramene" id="TraesCLE_scaffold_120483_01G000200.1">
    <property type="protein sequence ID" value="TraesCLE_scaffold_120483_01G000200.1"/>
    <property type="gene ID" value="TraesCLE_scaffold_120483_01G000200"/>
</dbReference>
<evidence type="ECO:0000313" key="20">
    <source>
        <dbReference type="EnsemblPlants" id="TraesCS1B02G283400.1"/>
    </source>
</evidence>
<evidence type="ECO:0000256" key="5">
    <source>
        <dbReference type="ARBA" id="ARBA00022692"/>
    </source>
</evidence>
<keyword evidence="14" id="KW-0325">Glycoprotein</keyword>
<dbReference type="Gramene" id="TraesMAC1B03G00326560.1">
    <property type="protein sequence ID" value="TraesMAC1B03G00326560.1"/>
    <property type="gene ID" value="TraesMAC1B03G00326560"/>
</dbReference>
<dbReference type="Gramene" id="TraesSYM1B03G00331580.1">
    <property type="protein sequence ID" value="TraesSYM1B03G00331580.1"/>
    <property type="gene ID" value="TraesSYM1B03G00331580"/>
</dbReference>
<evidence type="ECO:0000256" key="10">
    <source>
        <dbReference type="ARBA" id="ARBA00022840"/>
    </source>
</evidence>
<keyword evidence="6 17" id="KW-0732">Signal</keyword>
<proteinExistence type="predicted"/>
<dbReference type="InterPro" id="IPR000719">
    <property type="entry name" value="Prot_kinase_dom"/>
</dbReference>
<evidence type="ECO:0000256" key="1">
    <source>
        <dbReference type="ARBA" id="ARBA00004167"/>
    </source>
</evidence>
<dbReference type="PROSITE" id="PS50011">
    <property type="entry name" value="PROTEIN_KINASE_DOM"/>
    <property type="match status" value="1"/>
</dbReference>
<keyword evidence="11 16" id="KW-1133">Transmembrane helix</keyword>
<keyword evidence="2" id="KW-0723">Serine/threonine-protein kinase</keyword>
<dbReference type="SMART" id="SM00220">
    <property type="entry name" value="S_TKc"/>
    <property type="match status" value="1"/>
</dbReference>
<dbReference type="PANTHER" id="PTHR27002:SF1050">
    <property type="entry name" value="CYSTEINE-RICH RECEPTOR-LIKE PROTEIN KINASE 5"/>
    <property type="match status" value="1"/>
</dbReference>
<feature type="region of interest" description="Disordered" evidence="15">
    <location>
        <begin position="252"/>
        <end position="275"/>
    </location>
</feature>
<dbReference type="PROSITE" id="PS51473">
    <property type="entry name" value="GNK2"/>
    <property type="match status" value="2"/>
</dbReference>
<dbReference type="PROSITE" id="PS00108">
    <property type="entry name" value="PROTEIN_KINASE_ST"/>
    <property type="match status" value="1"/>
</dbReference>
<evidence type="ECO:0000256" key="11">
    <source>
        <dbReference type="ARBA" id="ARBA00022989"/>
    </source>
</evidence>
<keyword evidence="21" id="KW-1185">Reference proteome</keyword>
<dbReference type="Pfam" id="PF07714">
    <property type="entry name" value="PK_Tyr_Ser-Thr"/>
    <property type="match status" value="1"/>
</dbReference>
<dbReference type="Gramene" id="TraesLAC1B03G00327600.1">
    <property type="protein sequence ID" value="TraesLAC1B03G00327600.1"/>
    <property type="gene ID" value="TraesLAC1B03G00327600"/>
</dbReference>
<dbReference type="STRING" id="4565.A0A3B5YZG9"/>
<feature type="domain" description="Protein kinase" evidence="18">
    <location>
        <begin position="351"/>
        <end position="630"/>
    </location>
</feature>
<dbReference type="GO" id="GO:0016020">
    <property type="term" value="C:membrane"/>
    <property type="evidence" value="ECO:0007669"/>
    <property type="project" value="UniProtKB-SubCell"/>
</dbReference>
<dbReference type="SUPFAM" id="SSF56112">
    <property type="entry name" value="Protein kinase-like (PK-like)"/>
    <property type="match status" value="1"/>
</dbReference>
<keyword evidence="13" id="KW-0675">Receptor</keyword>
<feature type="region of interest" description="Disordered" evidence="15">
    <location>
        <begin position="642"/>
        <end position="678"/>
    </location>
</feature>
<dbReference type="InterPro" id="IPR008271">
    <property type="entry name" value="Ser/Thr_kinase_AS"/>
</dbReference>
<reference evidence="20" key="1">
    <citation type="submission" date="2018-08" db="EMBL/GenBank/DDBJ databases">
        <authorList>
            <person name="Rossello M."/>
        </authorList>
    </citation>
    <scope>NUCLEOTIDE SEQUENCE [LARGE SCALE GENOMIC DNA]</scope>
    <source>
        <strain evidence="20">cv. Chinese Spring</strain>
    </source>
</reference>
<evidence type="ECO:0000256" key="6">
    <source>
        <dbReference type="ARBA" id="ARBA00022729"/>
    </source>
</evidence>
<evidence type="ECO:0000256" key="16">
    <source>
        <dbReference type="SAM" id="Phobius"/>
    </source>
</evidence>
<dbReference type="SMR" id="A0A3B5YZG9"/>
<dbReference type="FunFam" id="3.30.430.20:FF:000002">
    <property type="entry name" value="Cysteine-rich receptor-like protein kinase 10"/>
    <property type="match status" value="1"/>
</dbReference>
<dbReference type="OMA" id="CLHDSED"/>
<evidence type="ECO:0000256" key="4">
    <source>
        <dbReference type="ARBA" id="ARBA00022679"/>
    </source>
</evidence>
<dbReference type="GO" id="GO:0009737">
    <property type="term" value="P:response to abscisic acid"/>
    <property type="evidence" value="ECO:0007669"/>
    <property type="project" value="UniProtKB-ARBA"/>
</dbReference>
<dbReference type="CDD" id="cd23509">
    <property type="entry name" value="Gnk2-like"/>
    <property type="match status" value="2"/>
</dbReference>
<keyword evidence="7" id="KW-0677">Repeat</keyword>
<dbReference type="InterPro" id="IPR001245">
    <property type="entry name" value="Ser-Thr/Tyr_kinase_cat_dom"/>
</dbReference>
<organism evidence="20">
    <name type="scientific">Triticum aestivum</name>
    <name type="common">Wheat</name>
    <dbReference type="NCBI Taxonomy" id="4565"/>
    <lineage>
        <taxon>Eukaryota</taxon>
        <taxon>Viridiplantae</taxon>
        <taxon>Streptophyta</taxon>
        <taxon>Embryophyta</taxon>
        <taxon>Tracheophyta</taxon>
        <taxon>Spermatophyta</taxon>
        <taxon>Magnoliopsida</taxon>
        <taxon>Liliopsida</taxon>
        <taxon>Poales</taxon>
        <taxon>Poaceae</taxon>
        <taxon>BOP clade</taxon>
        <taxon>Pooideae</taxon>
        <taxon>Triticodae</taxon>
        <taxon>Triticeae</taxon>
        <taxon>Triticinae</taxon>
        <taxon>Triticum</taxon>
    </lineage>
</organism>
<accession>A0A3B5YZG9</accession>
<dbReference type="OrthoDB" id="779887at2759"/>
<comment type="subcellular location">
    <subcellularLocation>
        <location evidence="1">Membrane</location>
        <topology evidence="1">Single-pass membrane protein</topology>
    </subcellularLocation>
</comment>
<dbReference type="FunFam" id="1.10.510.10:FF:000343">
    <property type="entry name" value="Cysteine-rich receptor-like protein kinase 28"/>
    <property type="match status" value="1"/>
</dbReference>
<keyword evidence="4" id="KW-0808">Transferase</keyword>
<feature type="domain" description="Gnk2-homologous" evidence="19">
    <location>
        <begin position="29"/>
        <end position="132"/>
    </location>
</feature>
<dbReference type="Gramene" id="TraesJUL1B03G00324730.1">
    <property type="protein sequence ID" value="TraesJUL1B03G00324730.1"/>
    <property type="gene ID" value="TraesJUL1B03G00324730"/>
</dbReference>
<evidence type="ECO:0000256" key="17">
    <source>
        <dbReference type="SAM" id="SignalP"/>
    </source>
</evidence>
<dbReference type="InterPro" id="IPR002902">
    <property type="entry name" value="GNK2"/>
</dbReference>
<dbReference type="Gene3D" id="3.30.430.20">
    <property type="entry name" value="Gnk2 domain, C-X8-C-X2-C motif"/>
    <property type="match status" value="2"/>
</dbReference>
<keyword evidence="5 16" id="KW-0812">Transmembrane</keyword>
<evidence type="ECO:0000313" key="21">
    <source>
        <dbReference type="Proteomes" id="UP000019116"/>
    </source>
</evidence>
<feature type="chain" id="PRO_5043170207" evidence="17">
    <location>
        <begin position="29"/>
        <end position="678"/>
    </location>
</feature>
<evidence type="ECO:0000259" key="19">
    <source>
        <dbReference type="PROSITE" id="PS51473"/>
    </source>
</evidence>
<evidence type="ECO:0000256" key="8">
    <source>
        <dbReference type="ARBA" id="ARBA00022741"/>
    </source>
</evidence>
<dbReference type="Gramene" id="TraesROB_scaffold_046680_01G000500.1">
    <property type="protein sequence ID" value="TraesROB_scaffold_046680_01G000500.1"/>
    <property type="gene ID" value="TraesROB_scaffold_046680_01G000500"/>
</dbReference>
<keyword evidence="10" id="KW-0067">ATP-binding</keyword>
<dbReference type="InterPro" id="IPR038408">
    <property type="entry name" value="GNK2_sf"/>
</dbReference>
<evidence type="ECO:0000256" key="12">
    <source>
        <dbReference type="ARBA" id="ARBA00023136"/>
    </source>
</evidence>
<dbReference type="Gramene" id="TraesKAR1B01G0323130.1">
    <property type="protein sequence ID" value="cds.TraesKAR1B01G0323130.1"/>
    <property type="gene ID" value="TraesKAR1B01G0323130"/>
</dbReference>
<dbReference type="Gramene" id="TraesCS1B02G283400.1">
    <property type="protein sequence ID" value="TraesCS1B02G283400.1"/>
    <property type="gene ID" value="TraesCS1B02G283400"/>
</dbReference>
<dbReference type="AlphaFoldDB" id="A0A3B5YZG9"/>
<name>A0A3B5YZG9_WHEAT</name>
<keyword evidence="12 16" id="KW-0472">Membrane</keyword>
<dbReference type="Gene3D" id="3.30.200.20">
    <property type="entry name" value="Phosphorylase Kinase, domain 1"/>
    <property type="match status" value="1"/>
</dbReference>
<dbReference type="GO" id="GO:0005524">
    <property type="term" value="F:ATP binding"/>
    <property type="evidence" value="ECO:0007669"/>
    <property type="project" value="UniProtKB-KW"/>
</dbReference>
<dbReference type="EnsemblPlants" id="TraesCS1B02G283400.1">
    <property type="protein sequence ID" value="TraesCS1B02G283400.1"/>
    <property type="gene ID" value="TraesCS1B02G283400"/>
</dbReference>
<dbReference type="GO" id="GO:0004674">
    <property type="term" value="F:protein serine/threonine kinase activity"/>
    <property type="evidence" value="ECO:0007669"/>
    <property type="project" value="UniProtKB-KW"/>
</dbReference>
<reference evidence="20" key="2">
    <citation type="submission" date="2018-10" db="UniProtKB">
        <authorList>
            <consortium name="EnsemblPlants"/>
        </authorList>
    </citation>
    <scope>IDENTIFICATION</scope>
</reference>
<evidence type="ECO:0000256" key="15">
    <source>
        <dbReference type="SAM" id="MobiDB-lite"/>
    </source>
</evidence>
<dbReference type="GeneID" id="123093257"/>
<feature type="domain" description="Gnk2-homologous" evidence="19">
    <location>
        <begin position="138"/>
        <end position="243"/>
    </location>
</feature>
<dbReference type="CDD" id="cd14066">
    <property type="entry name" value="STKc_IRAK"/>
    <property type="match status" value="1"/>
</dbReference>
<dbReference type="FunFam" id="3.30.200.20:FF:000142">
    <property type="entry name" value="Cysteine-rich receptor-like protein kinase 10"/>
    <property type="match status" value="1"/>
</dbReference>
<feature type="signal peptide" evidence="17">
    <location>
        <begin position="1"/>
        <end position="28"/>
    </location>
</feature>
<dbReference type="Pfam" id="PF01657">
    <property type="entry name" value="Stress-antifung"/>
    <property type="match status" value="2"/>
</dbReference>
<keyword evidence="8" id="KW-0547">Nucleotide-binding</keyword>
<keyword evidence="3" id="KW-0597">Phosphoprotein</keyword>
<sequence>MAPSPRAMRSLSPLYSLLLLTGAAMAAADPWSTDCPSDTNYTRGGVFQANLDDLLSFLPAAASVAAGLAENTTGREPDEAYGLAHCRADVNASECRSCLDTSARDAAIKCPGQKKSTLFYEACLLRHSNVSFFGVADMSWLTGLCNAVNATQPELFKTQLGALMNNLSSRAASSPRLFAADTVDLTPFTKIYGMSQCTRDLAGDDCNRCLAVAVSYIPKFCDGREGGRVATRSCSIRYELYPFYNAQAAEAAMSPPAPPPPAVNGSDHSGPAERAGNDDATAKIALFVSIPVAAVLLVVLTVAFYLCKRKNKKPREHVLLSSAESEDRTDMRSSESLLYDLSTLRAATDNFSEENKLGEGGFGPVYKGTLQDGQDIAVKRLSKTSQQGHVELKNEVVLVAKLQHKNLVRLLGCCIQEEEKLLVYEYLCNKSLDKILFDPARRQELTWGQRYRIIQGIGRGLLYLHEDSRLTIIHRDLKASNILLDPDMNPKISDFGLAKLFSVDASVGNTSHIAGTYGYMAPEYALHGIFSAKSDVYSYGVLVLEIIAGRRNNFSQYPGTNGEDLLTTVWRHWSRGSVSGLLDGCSADGLQPTEMLRCIHVGLLCVQEDAHLRPGMAAVVVMLNSRSITLPVPTPPAYVVSGRASASGRSTTREAQAPAGAVRGPYVNDASVSDLEPR</sequence>
<dbReference type="Proteomes" id="UP000019116">
    <property type="component" value="Chromosome 1B"/>
</dbReference>
<dbReference type="RefSeq" id="XP_044371104.1">
    <property type="nucleotide sequence ID" value="XM_044515169.1"/>
</dbReference>
<evidence type="ECO:0000256" key="14">
    <source>
        <dbReference type="ARBA" id="ARBA00023180"/>
    </source>
</evidence>
<evidence type="ECO:0000256" key="13">
    <source>
        <dbReference type="ARBA" id="ARBA00023170"/>
    </source>
</evidence>
<dbReference type="Gramene" id="TraesWEE_scaffold_033758_01G000200.1">
    <property type="protein sequence ID" value="TraesWEE_scaffold_033758_01G000200.1"/>
    <property type="gene ID" value="TraesWEE_scaffold_033758_01G000200"/>
</dbReference>
<evidence type="ECO:0000256" key="3">
    <source>
        <dbReference type="ARBA" id="ARBA00022553"/>
    </source>
</evidence>
<dbReference type="Gene3D" id="1.10.510.10">
    <property type="entry name" value="Transferase(Phosphotransferase) domain 1"/>
    <property type="match status" value="1"/>
</dbReference>
<evidence type="ECO:0000259" key="18">
    <source>
        <dbReference type="PROSITE" id="PS50011"/>
    </source>
</evidence>
<dbReference type="PANTHER" id="PTHR27002">
    <property type="entry name" value="RECEPTOR-LIKE SERINE/THREONINE-PROTEIN KINASE SD1-8"/>
    <property type="match status" value="1"/>
</dbReference>
<dbReference type="Gramene" id="TraesCS1B03G0788200.1">
    <property type="protein sequence ID" value="TraesCS1B03G0788200.1.CDS"/>
    <property type="gene ID" value="TraesCS1B03G0788200"/>
</dbReference>
<gene>
    <name evidence="20" type="primary">LOC123093257</name>
</gene>